<dbReference type="FunFam" id="3.30.70.270:FF:000001">
    <property type="entry name" value="Diguanylate cyclase domain protein"/>
    <property type="match status" value="1"/>
</dbReference>
<gene>
    <name evidence="2" type="ORF">A3F25_01180</name>
</gene>
<dbReference type="GO" id="GO:0052621">
    <property type="term" value="F:diguanylate cyclase activity"/>
    <property type="evidence" value="ECO:0007669"/>
    <property type="project" value="TreeGrafter"/>
</dbReference>
<feature type="domain" description="GGDEF" evidence="1">
    <location>
        <begin position="68"/>
        <end position="199"/>
    </location>
</feature>
<dbReference type="InterPro" id="IPR050469">
    <property type="entry name" value="Diguanylate_Cyclase"/>
</dbReference>
<dbReference type="Proteomes" id="UP000177478">
    <property type="component" value="Unassembled WGS sequence"/>
</dbReference>
<dbReference type="InterPro" id="IPR043128">
    <property type="entry name" value="Rev_trsase/Diguanyl_cyclase"/>
</dbReference>
<name>A0A1F8G6G6_9BACT</name>
<organism evidence="2 3">
    <name type="scientific">Candidatus Yanofskybacteria bacterium RIFCSPHIGHO2_12_FULL_45_19b</name>
    <dbReference type="NCBI Taxonomy" id="1802689"/>
    <lineage>
        <taxon>Bacteria</taxon>
        <taxon>Candidatus Yanofskyibacteriota</taxon>
    </lineage>
</organism>
<comment type="caution">
    <text evidence="2">The sequence shown here is derived from an EMBL/GenBank/DDBJ whole genome shotgun (WGS) entry which is preliminary data.</text>
</comment>
<proteinExistence type="predicted"/>
<dbReference type="Pfam" id="PF00990">
    <property type="entry name" value="GGDEF"/>
    <property type="match status" value="1"/>
</dbReference>
<dbReference type="AlphaFoldDB" id="A0A1F8G6G6"/>
<dbReference type="PROSITE" id="PS50887">
    <property type="entry name" value="GGDEF"/>
    <property type="match status" value="1"/>
</dbReference>
<evidence type="ECO:0000313" key="3">
    <source>
        <dbReference type="Proteomes" id="UP000177478"/>
    </source>
</evidence>
<dbReference type="CDD" id="cd01949">
    <property type="entry name" value="GGDEF"/>
    <property type="match status" value="1"/>
</dbReference>
<dbReference type="NCBIfam" id="TIGR00254">
    <property type="entry name" value="GGDEF"/>
    <property type="match status" value="1"/>
</dbReference>
<dbReference type="PANTHER" id="PTHR45138">
    <property type="entry name" value="REGULATORY COMPONENTS OF SENSORY TRANSDUCTION SYSTEM"/>
    <property type="match status" value="1"/>
</dbReference>
<evidence type="ECO:0000313" key="2">
    <source>
        <dbReference type="EMBL" id="OGN20119.1"/>
    </source>
</evidence>
<dbReference type="Gene3D" id="3.30.70.270">
    <property type="match status" value="1"/>
</dbReference>
<dbReference type="InterPro" id="IPR029787">
    <property type="entry name" value="Nucleotide_cyclase"/>
</dbReference>
<evidence type="ECO:0000259" key="1">
    <source>
        <dbReference type="PROSITE" id="PS50887"/>
    </source>
</evidence>
<sequence length="204" mass="23217">MDEEKSKELLFTRIKELESQVHDLEKDLIHDTLTGLKTRAFFEEEARVYLDLTSNVNIGKRKEWFGFKNISFLFFDIDHFKQVNDQYSHAIGDLVLQTVAKAINQSLREGDTVARWGGEEMVASLLGASEVDAKSKAEDIRTKIASLQFSETPDLRLTISIGVVSSTPDIKLEELIKRADQALYFSKQNGRNRVTTFSELPETN</sequence>
<reference evidence="2 3" key="1">
    <citation type="journal article" date="2016" name="Nat. Commun.">
        <title>Thousands of microbial genomes shed light on interconnected biogeochemical processes in an aquifer system.</title>
        <authorList>
            <person name="Anantharaman K."/>
            <person name="Brown C.T."/>
            <person name="Hug L.A."/>
            <person name="Sharon I."/>
            <person name="Castelle C.J."/>
            <person name="Probst A.J."/>
            <person name="Thomas B.C."/>
            <person name="Singh A."/>
            <person name="Wilkins M.J."/>
            <person name="Karaoz U."/>
            <person name="Brodie E.L."/>
            <person name="Williams K.H."/>
            <person name="Hubbard S.S."/>
            <person name="Banfield J.F."/>
        </authorList>
    </citation>
    <scope>NUCLEOTIDE SEQUENCE [LARGE SCALE GENOMIC DNA]</scope>
</reference>
<dbReference type="InterPro" id="IPR000160">
    <property type="entry name" value="GGDEF_dom"/>
</dbReference>
<protein>
    <recommendedName>
        <fullName evidence="1">GGDEF domain-containing protein</fullName>
    </recommendedName>
</protein>
<accession>A0A1F8G6G6</accession>
<dbReference type="EMBL" id="MGKD01000008">
    <property type="protein sequence ID" value="OGN20119.1"/>
    <property type="molecule type" value="Genomic_DNA"/>
</dbReference>
<dbReference type="SMART" id="SM00267">
    <property type="entry name" value="GGDEF"/>
    <property type="match status" value="1"/>
</dbReference>
<dbReference type="PANTHER" id="PTHR45138:SF9">
    <property type="entry name" value="DIGUANYLATE CYCLASE DGCM-RELATED"/>
    <property type="match status" value="1"/>
</dbReference>
<dbReference type="STRING" id="1802689.A3F25_01180"/>
<dbReference type="SUPFAM" id="SSF55073">
    <property type="entry name" value="Nucleotide cyclase"/>
    <property type="match status" value="1"/>
</dbReference>